<accession>A0A916LH45</accession>
<proteinExistence type="predicted"/>
<dbReference type="Proteomes" id="UP000039021">
    <property type="component" value="Unassembled WGS sequence"/>
</dbReference>
<comment type="caution">
    <text evidence="1">The sequence shown here is derived from an EMBL/GenBank/DDBJ whole genome shotgun (WGS) entry which is preliminary data.</text>
</comment>
<protein>
    <submittedName>
        <fullName evidence="1">Uncharacterized protein</fullName>
    </submittedName>
</protein>
<reference evidence="2" key="1">
    <citation type="submission" date="2015-03" db="EMBL/GenBank/DDBJ databases">
        <authorList>
            <consortium name="Pathogen Informatics"/>
        </authorList>
    </citation>
    <scope>NUCLEOTIDE SEQUENCE [LARGE SCALE GENOMIC DNA]</scope>
    <source>
        <strain evidence="2">N09902308</strain>
    </source>
</reference>
<organism evidence="1 2">
    <name type="scientific">Mycobacterium tuberculosis</name>
    <dbReference type="NCBI Taxonomy" id="1773"/>
    <lineage>
        <taxon>Bacteria</taxon>
        <taxon>Bacillati</taxon>
        <taxon>Actinomycetota</taxon>
        <taxon>Actinomycetes</taxon>
        <taxon>Mycobacteriales</taxon>
        <taxon>Mycobacteriaceae</taxon>
        <taxon>Mycobacterium</taxon>
        <taxon>Mycobacterium tuberculosis complex</taxon>
    </lineage>
</organism>
<name>A0A916LH45_MYCTX</name>
<sequence length="30" mass="3372">MPSSVRLYIAPDGHDATHDGFRQCSQIRGR</sequence>
<dbReference type="AlphaFoldDB" id="A0A916LH45"/>
<evidence type="ECO:0000313" key="2">
    <source>
        <dbReference type="Proteomes" id="UP000039021"/>
    </source>
</evidence>
<dbReference type="EMBL" id="CSBK01004214">
    <property type="protein sequence ID" value="CPB67684.1"/>
    <property type="molecule type" value="Genomic_DNA"/>
</dbReference>
<gene>
    <name evidence="1" type="ORF">ERS007739_05368</name>
</gene>
<evidence type="ECO:0000313" key="1">
    <source>
        <dbReference type="EMBL" id="CPB67684.1"/>
    </source>
</evidence>